<feature type="transmembrane region" description="Helical" evidence="1">
    <location>
        <begin position="6"/>
        <end position="26"/>
    </location>
</feature>
<dbReference type="PROSITE" id="PS51257">
    <property type="entry name" value="PROKAR_LIPOPROTEIN"/>
    <property type="match status" value="1"/>
</dbReference>
<name>A0ABP2XDI7_9CHLA</name>
<dbReference type="RefSeq" id="WP_020370186.1">
    <property type="nucleotide sequence ID" value="NZ_APJW01000002.1"/>
</dbReference>
<dbReference type="EMBL" id="APJW01000002">
    <property type="protein sequence ID" value="EQM62517.1"/>
    <property type="molecule type" value="Genomic_DNA"/>
</dbReference>
<evidence type="ECO:0000256" key="1">
    <source>
        <dbReference type="SAM" id="Phobius"/>
    </source>
</evidence>
<accession>A0ABP2XDI7</accession>
<keyword evidence="1" id="KW-1133">Transmembrane helix</keyword>
<organism evidence="2 3">
    <name type="scientific">Chlamydia ibidis 10-1398/6</name>
    <dbReference type="NCBI Taxonomy" id="1046581"/>
    <lineage>
        <taxon>Bacteria</taxon>
        <taxon>Pseudomonadati</taxon>
        <taxon>Chlamydiota</taxon>
        <taxon>Chlamydiia</taxon>
        <taxon>Chlamydiales</taxon>
        <taxon>Chlamydiaceae</taxon>
        <taxon>Chlamydia/Chlamydophila group</taxon>
        <taxon>Chlamydia</taxon>
    </lineage>
</organism>
<keyword evidence="1" id="KW-0812">Transmembrane</keyword>
<evidence type="ECO:0000313" key="2">
    <source>
        <dbReference type="EMBL" id="EQM62517.1"/>
    </source>
</evidence>
<feature type="transmembrane region" description="Helical" evidence="1">
    <location>
        <begin position="171"/>
        <end position="194"/>
    </location>
</feature>
<keyword evidence="3" id="KW-1185">Reference proteome</keyword>
<gene>
    <name evidence="2" type="ORF">H359_0633</name>
</gene>
<comment type="caution">
    <text evidence="2">The sequence shown here is derived from an EMBL/GenBank/DDBJ whole genome shotgun (WGS) entry which is preliminary data.</text>
</comment>
<sequence length="257" mass="28083">MVGKALGIIGAISGIAALACVLNDELDASEANERSKPQRPVEYTVSSPNDAEFLLRDIEKLKETLRSLHFSLPSWLTNDIEDVESGAEHVLEVAKNSDNKAGLGILQGLFDHYYQIRNYLNRVCKIGDGTKYGITLGNVKYYGSKTEIPHFTIYHPIQVKLPSPLQGKSRIMTISIIAILSILSLVSLVALGTLGGLSIVAAPISIGVSAAIILGFAITVIVLIGRLKSRIVTEYEKESVPVSCYQRPINWDKHSFY</sequence>
<dbReference type="Proteomes" id="UP000016064">
    <property type="component" value="Unassembled WGS sequence"/>
</dbReference>
<proteinExistence type="predicted"/>
<feature type="transmembrane region" description="Helical" evidence="1">
    <location>
        <begin position="200"/>
        <end position="224"/>
    </location>
</feature>
<keyword evidence="1" id="KW-0472">Membrane</keyword>
<evidence type="ECO:0000313" key="3">
    <source>
        <dbReference type="Proteomes" id="UP000016064"/>
    </source>
</evidence>
<protein>
    <submittedName>
        <fullName evidence="2">Membrane protein</fullName>
    </submittedName>
</protein>
<reference evidence="2 3" key="1">
    <citation type="submission" date="2013-07" db="EMBL/GenBank/DDBJ databases">
        <title>Isolation of a new Chlamydia species from the feral Sacred Ibis (Threskiornis aethiopicus): Chlamydia ibidis.</title>
        <authorList>
            <person name="Vorimore F."/>
            <person name="Hsia R.-C."/>
            <person name="Huot-Creasy H."/>
            <person name="Bastian S."/>
            <person name="Deruyter L."/>
            <person name="Passet A."/>
            <person name="Sachse K."/>
            <person name="Bavoil P."/>
            <person name="Myers G."/>
            <person name="Laroucau K."/>
        </authorList>
    </citation>
    <scope>NUCLEOTIDE SEQUENCE [LARGE SCALE GENOMIC DNA]</scope>
    <source>
        <strain evidence="2 3">10-1398/6</strain>
    </source>
</reference>